<feature type="domain" description="Translation elongation factor EFTs/EF1B dimerisation" evidence="5">
    <location>
        <begin position="126"/>
        <end position="295"/>
    </location>
</feature>
<name>A0A183T3K0_SCHSO</name>
<organism evidence="6">
    <name type="scientific">Schistocephalus solidus</name>
    <name type="common">Tapeworm</name>
    <dbReference type="NCBI Taxonomy" id="70667"/>
    <lineage>
        <taxon>Eukaryota</taxon>
        <taxon>Metazoa</taxon>
        <taxon>Spiralia</taxon>
        <taxon>Lophotrochozoa</taxon>
        <taxon>Platyhelminthes</taxon>
        <taxon>Cestoda</taxon>
        <taxon>Eucestoda</taxon>
        <taxon>Diphyllobothriidea</taxon>
        <taxon>Diphyllobothriidae</taxon>
        <taxon>Schistocephalus</taxon>
    </lineage>
</organism>
<evidence type="ECO:0000313" key="6">
    <source>
        <dbReference type="WBParaSite" id="SSLN_0001147301-mRNA-1"/>
    </source>
</evidence>
<reference evidence="6" key="1">
    <citation type="submission" date="2016-06" db="UniProtKB">
        <authorList>
            <consortium name="WormBaseParasite"/>
        </authorList>
    </citation>
    <scope>IDENTIFICATION</scope>
</reference>
<dbReference type="InterPro" id="IPR001816">
    <property type="entry name" value="Transl_elong_EFTs/EF1B"/>
</dbReference>
<dbReference type="Gene3D" id="1.10.8.10">
    <property type="entry name" value="DNA helicase RuvA subunit, C-terminal domain"/>
    <property type="match status" value="1"/>
</dbReference>
<dbReference type="Gene3D" id="3.30.479.20">
    <property type="entry name" value="Elongation factor Ts, dimerisation domain"/>
    <property type="match status" value="2"/>
</dbReference>
<keyword evidence="2 4" id="KW-0251">Elongation factor</keyword>
<dbReference type="SUPFAM" id="SSF54713">
    <property type="entry name" value="Elongation factor Ts (EF-Ts), dimerisation domain"/>
    <property type="match status" value="2"/>
</dbReference>
<evidence type="ECO:0000256" key="4">
    <source>
        <dbReference type="HAMAP-Rule" id="MF_03135"/>
    </source>
</evidence>
<dbReference type="InterPro" id="IPR014039">
    <property type="entry name" value="Transl_elong_EFTs/EF1B_dimer"/>
</dbReference>
<dbReference type="InterPro" id="IPR036402">
    <property type="entry name" value="EF-Ts_dimer_sf"/>
</dbReference>
<dbReference type="HAMAP" id="MF_00050">
    <property type="entry name" value="EF_Ts"/>
    <property type="match status" value="1"/>
</dbReference>
<dbReference type="AlphaFoldDB" id="A0A183T3K0"/>
<dbReference type="SUPFAM" id="SSF46934">
    <property type="entry name" value="UBA-like"/>
    <property type="match status" value="1"/>
</dbReference>
<evidence type="ECO:0000256" key="1">
    <source>
        <dbReference type="ARBA" id="ARBA00005532"/>
    </source>
</evidence>
<keyword evidence="3 4" id="KW-0648">Protein biosynthesis</keyword>
<protein>
    <recommendedName>
        <fullName evidence="4">Elongation factor Ts, mitochondrial</fullName>
        <shortName evidence="4">EF-Ts</shortName>
        <shortName evidence="4">EF-TsMt</shortName>
    </recommendedName>
</protein>
<dbReference type="InterPro" id="IPR018101">
    <property type="entry name" value="Transl_elong_Ts_CS"/>
</dbReference>
<comment type="function">
    <text evidence="4">Associates with the EF-Tu.GDP complex and induces the exchange of GDP to GTP. It remains bound to the aminoacyl-tRNA.EF-Tu.GTP complex up to the GTP hydrolysis stage on the ribosome.</text>
</comment>
<dbReference type="GO" id="GO:0070125">
    <property type="term" value="P:mitochondrial translational elongation"/>
    <property type="evidence" value="ECO:0007669"/>
    <property type="project" value="TreeGrafter"/>
</dbReference>
<dbReference type="Pfam" id="PF25025">
    <property type="entry name" value="EF-Ts_N"/>
    <property type="match status" value="1"/>
</dbReference>
<evidence type="ECO:0000256" key="2">
    <source>
        <dbReference type="ARBA" id="ARBA00022768"/>
    </source>
</evidence>
<dbReference type="PANTHER" id="PTHR11741:SF0">
    <property type="entry name" value="ELONGATION FACTOR TS, MITOCHONDRIAL"/>
    <property type="match status" value="1"/>
</dbReference>
<dbReference type="InterPro" id="IPR009060">
    <property type="entry name" value="UBA-like_sf"/>
</dbReference>
<dbReference type="CDD" id="cd14275">
    <property type="entry name" value="UBA_EF-Ts"/>
    <property type="match status" value="1"/>
</dbReference>
<proteinExistence type="inferred from homology"/>
<dbReference type="Pfam" id="PF00889">
    <property type="entry name" value="EF_TS"/>
    <property type="match status" value="1"/>
</dbReference>
<accession>A0A183T3K0</accession>
<keyword evidence="4" id="KW-0496">Mitochondrion</keyword>
<dbReference type="PANTHER" id="PTHR11741">
    <property type="entry name" value="ELONGATION FACTOR TS"/>
    <property type="match status" value="1"/>
</dbReference>
<comment type="similarity">
    <text evidence="1 4">Belongs to the EF-Ts family.</text>
</comment>
<dbReference type="GO" id="GO:0005739">
    <property type="term" value="C:mitochondrion"/>
    <property type="evidence" value="ECO:0007669"/>
    <property type="project" value="UniProtKB-SubCell"/>
</dbReference>
<dbReference type="PROSITE" id="PS01127">
    <property type="entry name" value="EF_TS_2"/>
    <property type="match status" value="1"/>
</dbReference>
<comment type="subcellular location">
    <subcellularLocation>
        <location evidence="4">Mitochondrion</location>
    </subcellularLocation>
</comment>
<evidence type="ECO:0000256" key="3">
    <source>
        <dbReference type="ARBA" id="ARBA00022917"/>
    </source>
</evidence>
<dbReference type="GO" id="GO:0003746">
    <property type="term" value="F:translation elongation factor activity"/>
    <property type="evidence" value="ECO:0007669"/>
    <property type="project" value="UniProtKB-UniRule"/>
</dbReference>
<sequence>LLFDAPKWASAPDQEQKKSAPFILILDLLCQMLKYFSPELHPLVATFMRNSTTSTGSTLAKLRKMTGHPFNFCREALTACDGDYERAIQWLQKEASKRGLAKAEKLRSRPMSQGLLGLLCSSKCVAAVEVNCETDFVARNQEFQSLVASVTESFHKFLLVRTYTFCCKKSGNDGLQKFQSESLRDLPIVTAEGKKSLSGALADCVHSVGENMAVSRAVGMKLLPDEKTSKIMAYCHMSTAGGKRNLRNVQFGKYVAFIRYRLKAAEEAVVACGRQDRASQVALQLCQHIVGMNPRPGLKLSPPAENPDDERCLLLQKFLLDETIDIRTLLELNNIQLEEFLRIECGQEE</sequence>
<dbReference type="WBParaSite" id="SSLN_0001147301-mRNA-1">
    <property type="protein sequence ID" value="SSLN_0001147301-mRNA-1"/>
    <property type="gene ID" value="SSLN_0001147301"/>
</dbReference>
<evidence type="ECO:0000259" key="5">
    <source>
        <dbReference type="Pfam" id="PF00889"/>
    </source>
</evidence>